<evidence type="ECO:0000256" key="5">
    <source>
        <dbReference type="ARBA" id="ARBA00043667"/>
    </source>
</evidence>
<evidence type="ECO:0000256" key="4">
    <source>
        <dbReference type="ARBA" id="ARBA00042703"/>
    </source>
</evidence>
<evidence type="ECO:0000256" key="10">
    <source>
        <dbReference type="ARBA" id="ARBA00048513"/>
    </source>
</evidence>
<dbReference type="Pfam" id="PF00561">
    <property type="entry name" value="Abhydrolase_1"/>
    <property type="match status" value="1"/>
</dbReference>
<evidence type="ECO:0000256" key="3">
    <source>
        <dbReference type="ARBA" id="ARBA00026104"/>
    </source>
</evidence>
<evidence type="ECO:0000256" key="1">
    <source>
        <dbReference type="ARBA" id="ARBA00008645"/>
    </source>
</evidence>
<comment type="catalytic activity">
    <reaction evidence="5">
        <text>a 1,2-diacyl-sn-glycerol + H2O = a 2-acylglycerol + a fatty acid + H(+)</text>
        <dbReference type="Rhea" id="RHEA:33275"/>
        <dbReference type="ChEBI" id="CHEBI:15377"/>
        <dbReference type="ChEBI" id="CHEBI:15378"/>
        <dbReference type="ChEBI" id="CHEBI:17389"/>
        <dbReference type="ChEBI" id="CHEBI:17815"/>
        <dbReference type="ChEBI" id="CHEBI:28868"/>
        <dbReference type="EC" id="3.1.1.116"/>
    </reaction>
</comment>
<dbReference type="Proteomes" id="UP000827092">
    <property type="component" value="Unassembled WGS sequence"/>
</dbReference>
<dbReference type="AlphaFoldDB" id="A0AAV6U144"/>
<comment type="caution">
    <text evidence="13">The sequence shown here is derived from an EMBL/GenBank/DDBJ whole genome shotgun (WGS) entry which is preliminary data.</text>
</comment>
<evidence type="ECO:0000313" key="13">
    <source>
        <dbReference type="EMBL" id="KAG8177945.1"/>
    </source>
</evidence>
<dbReference type="EMBL" id="JAFNEN010000733">
    <property type="protein sequence ID" value="KAG8177945.1"/>
    <property type="molecule type" value="Genomic_DNA"/>
</dbReference>
<comment type="catalytic activity">
    <reaction evidence="8">
        <text>1-octadecanoyl-2-(4Z,7Z,10Z,13Z,16Z,19Z-docosahexaenoyl)-sn-glycerol + H2O = 2-(4Z,7Z,10Z,13Z,16Z,19Z-docosahexaenoyl)-glycerol + octadecanoate + H(+)</text>
        <dbReference type="Rhea" id="RHEA:77107"/>
        <dbReference type="ChEBI" id="CHEBI:15377"/>
        <dbReference type="ChEBI" id="CHEBI:15378"/>
        <dbReference type="ChEBI" id="CHEBI:25629"/>
        <dbReference type="ChEBI" id="CHEBI:77129"/>
        <dbReference type="ChEBI" id="CHEBI:186738"/>
    </reaction>
</comment>
<dbReference type="InterPro" id="IPR029058">
    <property type="entry name" value="AB_hydrolase_fold"/>
</dbReference>
<sequence length="285" mass="32177">MESPSPAVRLAFYSIQPDGYEIDKSPVLFLHGVTGCKEYWNDIPRIVANTTKRKVFVLDLRNHGDSEWSEDFSFLNYANDVLQFMNSIHAPKVIFVGHSLGGFIAMRIAGIASGRVEKLVVEDLCASKTDPSVMDTLLLHVSLLQKALEQMPEGLGEDAARQFIDDFVDNGYTPDMKKLPKLIDGKQYDNTLKPTQDDRYTYRYNIDAIQKALTEEHESSSATSGVYSGPTCFIYGQKSLFKVDKDEENIRKYFPSVEMVPIENAAHCVHKDCPEKFTEALLKFI</sequence>
<feature type="domain" description="AB hydrolase-1" evidence="12">
    <location>
        <begin position="26"/>
        <end position="271"/>
    </location>
</feature>
<name>A0AAV6U144_9ARAC</name>
<keyword evidence="2" id="KW-0378">Hydrolase</keyword>
<dbReference type="PANTHER" id="PTHR46118">
    <property type="entry name" value="PROTEIN ABHD11"/>
    <property type="match status" value="1"/>
</dbReference>
<evidence type="ECO:0000256" key="11">
    <source>
        <dbReference type="ARBA" id="ARBA00048919"/>
    </source>
</evidence>
<evidence type="ECO:0000256" key="2">
    <source>
        <dbReference type="ARBA" id="ARBA00022801"/>
    </source>
</evidence>
<organism evidence="13 14">
    <name type="scientific">Oedothorax gibbosus</name>
    <dbReference type="NCBI Taxonomy" id="931172"/>
    <lineage>
        <taxon>Eukaryota</taxon>
        <taxon>Metazoa</taxon>
        <taxon>Ecdysozoa</taxon>
        <taxon>Arthropoda</taxon>
        <taxon>Chelicerata</taxon>
        <taxon>Arachnida</taxon>
        <taxon>Araneae</taxon>
        <taxon>Araneomorphae</taxon>
        <taxon>Entelegynae</taxon>
        <taxon>Araneoidea</taxon>
        <taxon>Linyphiidae</taxon>
        <taxon>Erigoninae</taxon>
        <taxon>Oedothorax</taxon>
    </lineage>
</organism>
<evidence type="ECO:0000256" key="8">
    <source>
        <dbReference type="ARBA" id="ARBA00048283"/>
    </source>
</evidence>
<comment type="catalytic activity">
    <reaction evidence="6">
        <text>a 1,3-diacyl-sn-glycerol + H2O = a 1-acyl-sn-glycerol + a fatty acid + H(+)</text>
        <dbReference type="Rhea" id="RHEA:38503"/>
        <dbReference type="ChEBI" id="CHEBI:15377"/>
        <dbReference type="ChEBI" id="CHEBI:15378"/>
        <dbReference type="ChEBI" id="CHEBI:28868"/>
        <dbReference type="ChEBI" id="CHEBI:64683"/>
        <dbReference type="ChEBI" id="CHEBI:77272"/>
    </reaction>
</comment>
<keyword evidence="14" id="KW-1185">Reference proteome</keyword>
<reference evidence="13 14" key="1">
    <citation type="journal article" date="2022" name="Nat. Ecol. Evol.">
        <title>A masculinizing supergene underlies an exaggerated male reproductive morph in a spider.</title>
        <authorList>
            <person name="Hendrickx F."/>
            <person name="De Corte Z."/>
            <person name="Sonet G."/>
            <person name="Van Belleghem S.M."/>
            <person name="Kostlbacher S."/>
            <person name="Vangestel C."/>
        </authorList>
    </citation>
    <scope>NUCLEOTIDE SEQUENCE [LARGE SCALE GENOMIC DNA]</scope>
    <source>
        <strain evidence="13">W744_W776</strain>
    </source>
</reference>
<evidence type="ECO:0000256" key="7">
    <source>
        <dbReference type="ARBA" id="ARBA00044064"/>
    </source>
</evidence>
<comment type="catalytic activity">
    <reaction evidence="10">
        <text>1-octadecanoyl-2-(9Z-octadecenoyl)-sn-glycerol + H2O = 2-(9Z-octadecenoyl)-glycerol + octadecanoate + H(+)</text>
        <dbReference type="Rhea" id="RHEA:77103"/>
        <dbReference type="ChEBI" id="CHEBI:15377"/>
        <dbReference type="ChEBI" id="CHEBI:15378"/>
        <dbReference type="ChEBI" id="CHEBI:25629"/>
        <dbReference type="ChEBI" id="CHEBI:73990"/>
        <dbReference type="ChEBI" id="CHEBI:75468"/>
    </reaction>
</comment>
<dbReference type="PANTHER" id="PTHR46118:SF4">
    <property type="entry name" value="PROTEIN ABHD11"/>
    <property type="match status" value="1"/>
</dbReference>
<evidence type="ECO:0000313" key="14">
    <source>
        <dbReference type="Proteomes" id="UP000827092"/>
    </source>
</evidence>
<evidence type="ECO:0000256" key="9">
    <source>
        <dbReference type="ARBA" id="ARBA00048504"/>
    </source>
</evidence>
<comment type="catalytic activity">
    <reaction evidence="11">
        <text>1-octadecanoyl-2-(5Z,8Z,11Z,14Z-eicosatetraenoyl)-sn-glycerol + H2O = 2-(5Z,8Z,11Z,14Z-eicosatetraenoyl)-glycerol + octadecanoate + H(+)</text>
        <dbReference type="Rhea" id="RHEA:38507"/>
        <dbReference type="ChEBI" id="CHEBI:15377"/>
        <dbReference type="ChEBI" id="CHEBI:15378"/>
        <dbReference type="ChEBI" id="CHEBI:25629"/>
        <dbReference type="ChEBI" id="CHEBI:52392"/>
        <dbReference type="ChEBI" id="CHEBI:75728"/>
    </reaction>
</comment>
<accession>A0AAV6U144</accession>
<comment type="similarity">
    <text evidence="1">Belongs to the AB hydrolase superfamily.</text>
</comment>
<dbReference type="SUPFAM" id="SSF53474">
    <property type="entry name" value="alpha/beta-Hydrolases"/>
    <property type="match status" value="1"/>
</dbReference>
<dbReference type="InterPro" id="IPR000073">
    <property type="entry name" value="AB_hydrolase_1"/>
</dbReference>
<gene>
    <name evidence="13" type="ORF">JTE90_011837</name>
</gene>
<dbReference type="GO" id="GO:0016787">
    <property type="term" value="F:hydrolase activity"/>
    <property type="evidence" value="ECO:0007669"/>
    <property type="project" value="UniProtKB-KW"/>
</dbReference>
<comment type="catalytic activity">
    <reaction evidence="9">
        <text>1,2-didecanoylglycerol + H2O = decanoylglycerol + decanoate + H(+)</text>
        <dbReference type="Rhea" id="RHEA:48596"/>
        <dbReference type="ChEBI" id="CHEBI:11152"/>
        <dbReference type="ChEBI" id="CHEBI:15377"/>
        <dbReference type="ChEBI" id="CHEBI:15378"/>
        <dbReference type="ChEBI" id="CHEBI:27689"/>
        <dbReference type="ChEBI" id="CHEBI:90605"/>
    </reaction>
</comment>
<dbReference type="Gene3D" id="3.40.50.1820">
    <property type="entry name" value="alpha/beta hydrolase"/>
    <property type="match status" value="1"/>
</dbReference>
<proteinExistence type="inferred from homology"/>
<dbReference type="EC" id="3.1.1.116" evidence="3"/>
<evidence type="ECO:0000256" key="6">
    <source>
        <dbReference type="ARBA" id="ARBA00043742"/>
    </source>
</evidence>
<evidence type="ECO:0000259" key="12">
    <source>
        <dbReference type="Pfam" id="PF00561"/>
    </source>
</evidence>
<protein>
    <recommendedName>
        <fullName evidence="7">sn-1-specific diacylglycerol lipase ABHD11</fullName>
        <ecNumber evidence="3">3.1.1.116</ecNumber>
    </recommendedName>
    <alternativeName>
        <fullName evidence="4">Alpha/beta hydrolase domain-containing protein 11</fullName>
    </alternativeName>
</protein>